<dbReference type="EMBL" id="JANBTX010000087">
    <property type="protein sequence ID" value="KAJ2686984.1"/>
    <property type="molecule type" value="Genomic_DNA"/>
</dbReference>
<keyword evidence="4" id="KW-1185">Reference proteome</keyword>
<feature type="domain" description="TFIIS N-terminal" evidence="2">
    <location>
        <begin position="234"/>
        <end position="290"/>
    </location>
</feature>
<name>A0A9W8GIQ0_9FUNG</name>
<dbReference type="AlphaFoldDB" id="A0A9W8GIQ0"/>
<dbReference type="Gene3D" id="1.20.930.10">
    <property type="entry name" value="Conserved domain common to transcription factors TFIIS, elongin A, CRSP70"/>
    <property type="match status" value="1"/>
</dbReference>
<reference evidence="3" key="1">
    <citation type="submission" date="2022-07" db="EMBL/GenBank/DDBJ databases">
        <title>Phylogenomic reconstructions and comparative analyses of Kickxellomycotina fungi.</title>
        <authorList>
            <person name="Reynolds N.K."/>
            <person name="Stajich J.E."/>
            <person name="Barry K."/>
            <person name="Grigoriev I.V."/>
            <person name="Crous P."/>
            <person name="Smith M.E."/>
        </authorList>
    </citation>
    <scope>NUCLEOTIDE SEQUENCE</scope>
    <source>
        <strain evidence="3">CBS 109367</strain>
    </source>
</reference>
<evidence type="ECO:0000313" key="4">
    <source>
        <dbReference type="Proteomes" id="UP001151516"/>
    </source>
</evidence>
<protein>
    <recommendedName>
        <fullName evidence="2">TFIIS N-terminal domain-containing protein</fullName>
    </recommendedName>
</protein>
<feature type="compositionally biased region" description="Basic residues" evidence="1">
    <location>
        <begin position="193"/>
        <end position="202"/>
    </location>
</feature>
<sequence length="393" mass="42504">MTPENLEPYEENLAKYGSKAKNRKDPSFADALKQALEPSIAEALIRRRAGNIPPSDNEDGAEEGFASHSDDEDDVAMQSADSDAQPAAKSKAGIRKKANGGRGKQPRAGNKRASLGAASSDDDEHVAATPKRSCTTAARDRYEHSAVSPGASTKRDSDDSRSVTKDSPRSVTPDHKASPGVGKDEAKGERGSKSHQHSKNRNKSYQTLMQLRHRLQKTIIKGPIPDDLTLVHDVFRKLEEFDMTLELIQETKLGKVMRIIAVSDKLGDAPEEAFDIKGRAIRLADKWRMLIVKRRDGSAEPAMPEEQLSRKSAEPEVGSERQPAANADIAADMPTPDQSRSIPDTPLGATSPTTNTANLTLMDSVDDTATASSDAARLEQQSRTAPAQGIHSI</sequence>
<organism evidence="3 4">
    <name type="scientific">Coemansia spiralis</name>
    <dbReference type="NCBI Taxonomy" id="417178"/>
    <lineage>
        <taxon>Eukaryota</taxon>
        <taxon>Fungi</taxon>
        <taxon>Fungi incertae sedis</taxon>
        <taxon>Zoopagomycota</taxon>
        <taxon>Kickxellomycotina</taxon>
        <taxon>Kickxellomycetes</taxon>
        <taxon>Kickxellales</taxon>
        <taxon>Kickxellaceae</taxon>
        <taxon>Coemansia</taxon>
    </lineage>
</organism>
<feature type="region of interest" description="Disordered" evidence="1">
    <location>
        <begin position="46"/>
        <end position="204"/>
    </location>
</feature>
<dbReference type="InterPro" id="IPR017923">
    <property type="entry name" value="TFIIS_N"/>
</dbReference>
<evidence type="ECO:0000313" key="3">
    <source>
        <dbReference type="EMBL" id="KAJ2686984.1"/>
    </source>
</evidence>
<feature type="compositionally biased region" description="Basic and acidic residues" evidence="1">
    <location>
        <begin position="153"/>
        <end position="192"/>
    </location>
</feature>
<evidence type="ECO:0000259" key="2">
    <source>
        <dbReference type="Pfam" id="PF08711"/>
    </source>
</evidence>
<comment type="caution">
    <text evidence="3">The sequence shown here is derived from an EMBL/GenBank/DDBJ whole genome shotgun (WGS) entry which is preliminary data.</text>
</comment>
<feature type="region of interest" description="Disordered" evidence="1">
    <location>
        <begin position="296"/>
        <end position="393"/>
    </location>
</feature>
<proteinExistence type="predicted"/>
<dbReference type="InterPro" id="IPR035441">
    <property type="entry name" value="TFIIS/LEDGF_dom_sf"/>
</dbReference>
<gene>
    <name evidence="3" type="ORF">IWW39_003254</name>
</gene>
<dbReference type="OrthoDB" id="62853at2759"/>
<dbReference type="SUPFAM" id="SSF47676">
    <property type="entry name" value="Conserved domain common to transcription factors TFIIS, elongin A, CRSP70"/>
    <property type="match status" value="1"/>
</dbReference>
<dbReference type="Proteomes" id="UP001151516">
    <property type="component" value="Unassembled WGS sequence"/>
</dbReference>
<accession>A0A9W8GIQ0</accession>
<dbReference type="Pfam" id="PF08711">
    <property type="entry name" value="Med26"/>
    <property type="match status" value="1"/>
</dbReference>
<feature type="compositionally biased region" description="Polar residues" evidence="1">
    <location>
        <begin position="336"/>
        <end position="361"/>
    </location>
</feature>
<evidence type="ECO:0000256" key="1">
    <source>
        <dbReference type="SAM" id="MobiDB-lite"/>
    </source>
</evidence>